<organism evidence="2">
    <name type="scientific">Brassica cretica</name>
    <name type="common">Mustard</name>
    <dbReference type="NCBI Taxonomy" id="69181"/>
    <lineage>
        <taxon>Eukaryota</taxon>
        <taxon>Viridiplantae</taxon>
        <taxon>Streptophyta</taxon>
        <taxon>Embryophyta</taxon>
        <taxon>Tracheophyta</taxon>
        <taxon>Spermatophyta</taxon>
        <taxon>Magnoliopsida</taxon>
        <taxon>eudicotyledons</taxon>
        <taxon>Gunneridae</taxon>
        <taxon>Pentapetalae</taxon>
        <taxon>rosids</taxon>
        <taxon>malvids</taxon>
        <taxon>Brassicales</taxon>
        <taxon>Brassicaceae</taxon>
        <taxon>Brassiceae</taxon>
        <taxon>Brassica</taxon>
    </lineage>
</organism>
<evidence type="ECO:0000313" key="2">
    <source>
        <dbReference type="EMBL" id="KAF2612237.1"/>
    </source>
</evidence>
<sequence>MHGVSISPFCHSETDQVSLPEAETETSFHLQGTGATEALKATTPCFPIIGKLVVMSACLHGPDSGRGSPDEVVQVAGRACGGNHHPGSIPSPCGNYTAPSGHQSGTGFDPAQVKPSRMKWTAA</sequence>
<feature type="compositionally biased region" description="Polar residues" evidence="1">
    <location>
        <begin position="97"/>
        <end position="106"/>
    </location>
</feature>
<protein>
    <submittedName>
        <fullName evidence="2">Uncharacterized protein</fullName>
    </submittedName>
</protein>
<proteinExistence type="predicted"/>
<dbReference type="AlphaFoldDB" id="A0A8S9M1R7"/>
<dbReference type="EMBL" id="QGKY02000089">
    <property type="protein sequence ID" value="KAF2612237.1"/>
    <property type="molecule type" value="Genomic_DNA"/>
</dbReference>
<feature type="region of interest" description="Disordered" evidence="1">
    <location>
        <begin position="91"/>
        <end position="123"/>
    </location>
</feature>
<gene>
    <name evidence="2" type="ORF">F2Q70_00010170</name>
</gene>
<evidence type="ECO:0000256" key="1">
    <source>
        <dbReference type="SAM" id="MobiDB-lite"/>
    </source>
</evidence>
<name>A0A8S9M1R7_BRACR</name>
<reference evidence="2" key="1">
    <citation type="submission" date="2019-12" db="EMBL/GenBank/DDBJ databases">
        <title>Genome sequencing and annotation of Brassica cretica.</title>
        <authorList>
            <person name="Studholme D.J."/>
            <person name="Sarris P.F."/>
        </authorList>
    </citation>
    <scope>NUCLEOTIDE SEQUENCE</scope>
    <source>
        <strain evidence="2">PFS-102/07</strain>
        <tissue evidence="2">Leaf</tissue>
    </source>
</reference>
<accession>A0A8S9M1R7</accession>
<comment type="caution">
    <text evidence="2">The sequence shown here is derived from an EMBL/GenBank/DDBJ whole genome shotgun (WGS) entry which is preliminary data.</text>
</comment>